<keyword evidence="2" id="KW-1185">Reference proteome</keyword>
<dbReference type="RefSeq" id="WP_085162282.1">
    <property type="nucleotide sequence ID" value="NZ_LQPF01000158.1"/>
</dbReference>
<dbReference type="STRING" id="169765.AWC15_06585"/>
<evidence type="ECO:0000313" key="1">
    <source>
        <dbReference type="EMBL" id="BBX97028.1"/>
    </source>
</evidence>
<dbReference type="OrthoDB" id="5125686at2"/>
<accession>A0A1X1XUY3</accession>
<dbReference type="InterPro" id="IPR027417">
    <property type="entry name" value="P-loop_NTPase"/>
</dbReference>
<dbReference type="EMBL" id="AP022581">
    <property type="protein sequence ID" value="BBX97028.1"/>
    <property type="molecule type" value="Genomic_DNA"/>
</dbReference>
<dbReference type="SUPFAM" id="SSF52540">
    <property type="entry name" value="P-loop containing nucleoside triphosphate hydrolases"/>
    <property type="match status" value="1"/>
</dbReference>
<evidence type="ECO:0000313" key="2">
    <source>
        <dbReference type="Proteomes" id="UP000466396"/>
    </source>
</evidence>
<proteinExistence type="predicted"/>
<sequence>MDGKANAITPPSERARYLARVKAEARRRVYNDGMNRTDFTAMLADAAVPEPREPDVLRRGDGVGLFYRGGFDADPGGFWRHRHDWDTNTWLAYRRTYVMDETGQGRYDVTVDETESCAPGAICGLFGPTEAGKTMIATAGCAEGATSEERGLRPFLYLDVDRNGADAFYQRMTMLGADRDYLHPDADLAWHAQPADAEDLQGCVEDFASFSTGGVAVMDAVNEMVGLFDGNPNQTDDYLEIVRLVSDPLIRAGHCVLLLDHTGHGASDREVGSHAKRAVISGSSIEVRPVRQFTPGRGGAVELWVAKDRPGQLRRCCPPGRGVGRCQFAGTFVLDPPREDGVARWRVEPPTGGRIGGGAAHPGDRVIEAARALGDEFTADRLSAAVHGREPTRAEIEAIRRTIDELVDEGEFVVVREGRKGRGGAAVWAVQEHASENHGDAEADAFACD</sequence>
<dbReference type="AlphaFoldDB" id="A0A1X1XUY3"/>
<dbReference type="KEGG" id="mlj:MLAC_23220"/>
<reference evidence="1 2" key="1">
    <citation type="journal article" date="2019" name="Emerg. Microbes Infect.">
        <title>Comprehensive subspecies identification of 175 nontuberculous mycobacteria species based on 7547 genomic profiles.</title>
        <authorList>
            <person name="Matsumoto Y."/>
            <person name="Kinjo T."/>
            <person name="Motooka D."/>
            <person name="Nabeya D."/>
            <person name="Jung N."/>
            <person name="Uechi K."/>
            <person name="Horii T."/>
            <person name="Iida T."/>
            <person name="Fujita J."/>
            <person name="Nakamura S."/>
        </authorList>
    </citation>
    <scope>NUCLEOTIDE SEQUENCE [LARGE SCALE GENOMIC DNA]</scope>
    <source>
        <strain evidence="1 2">JCM 15657</strain>
    </source>
</reference>
<gene>
    <name evidence="1" type="ORF">MLAC_23220</name>
</gene>
<dbReference type="Proteomes" id="UP000466396">
    <property type="component" value="Chromosome"/>
</dbReference>
<dbReference type="Gene3D" id="3.40.50.300">
    <property type="entry name" value="P-loop containing nucleotide triphosphate hydrolases"/>
    <property type="match status" value="1"/>
</dbReference>
<protein>
    <submittedName>
        <fullName evidence="1">Uncharacterized protein</fullName>
    </submittedName>
</protein>
<name>A0A1X1XUY3_9MYCO</name>
<organism evidence="1 2">
    <name type="scientific">Mycobacterium lacus</name>
    <dbReference type="NCBI Taxonomy" id="169765"/>
    <lineage>
        <taxon>Bacteria</taxon>
        <taxon>Bacillati</taxon>
        <taxon>Actinomycetota</taxon>
        <taxon>Actinomycetes</taxon>
        <taxon>Mycobacteriales</taxon>
        <taxon>Mycobacteriaceae</taxon>
        <taxon>Mycobacterium</taxon>
    </lineage>
</organism>